<dbReference type="InterPro" id="IPR001633">
    <property type="entry name" value="EAL_dom"/>
</dbReference>
<dbReference type="Gene3D" id="3.20.20.450">
    <property type="entry name" value="EAL domain"/>
    <property type="match status" value="1"/>
</dbReference>
<name>A0A402DUA1_9CELL</name>
<evidence type="ECO:0000313" key="3">
    <source>
        <dbReference type="Proteomes" id="UP000289954"/>
    </source>
</evidence>
<dbReference type="PROSITE" id="PS50883">
    <property type="entry name" value="EAL"/>
    <property type="match status" value="1"/>
</dbReference>
<dbReference type="Proteomes" id="UP000289954">
    <property type="component" value="Unassembled WGS sequence"/>
</dbReference>
<dbReference type="AlphaFoldDB" id="A0A402DUA1"/>
<dbReference type="SUPFAM" id="SSF141868">
    <property type="entry name" value="EAL domain-like"/>
    <property type="match status" value="1"/>
</dbReference>
<protein>
    <recommendedName>
        <fullName evidence="1">EAL domain-containing protein</fullName>
    </recommendedName>
</protein>
<gene>
    <name evidence="2" type="ORF">CBZ_27860</name>
</gene>
<feature type="domain" description="EAL" evidence="1">
    <location>
        <begin position="1"/>
        <end position="207"/>
    </location>
</feature>
<sequence>MTTSALSPSAPSHLPVARQPIWTTDGRLHGHEYLYRSSLGRPAQVDRWSADRQDGATTAVLSALFHDGEPPGDTLAFVNVTRSFLVSDLPLPRVPERLVVEVVETVAADQDVLAGLQRLRSGGYRIALDDFVATPDQVAMLPYADYVKVDCRDLEADDGRLASTARGEGAMLVAERVSSSARKQRCTELGFDLLQGDSLGRAVTLLL</sequence>
<evidence type="ECO:0000313" key="2">
    <source>
        <dbReference type="EMBL" id="GCE77730.1"/>
    </source>
</evidence>
<accession>A0A402DUA1</accession>
<reference evidence="2 3" key="1">
    <citation type="submission" date="2019-01" db="EMBL/GenBank/DDBJ databases">
        <title>Draft genome sequence of Cellulomonas takizawaensis strain TKZ-21.</title>
        <authorList>
            <person name="Yamamura H."/>
            <person name="Hayashi T."/>
            <person name="Hamada M."/>
            <person name="Serisawa Y."/>
            <person name="Matsuyama K."/>
            <person name="Nakagawa Y."/>
            <person name="Otoguro M."/>
            <person name="Yanagida F."/>
            <person name="Hayakawa M."/>
        </authorList>
    </citation>
    <scope>NUCLEOTIDE SEQUENCE [LARGE SCALE GENOMIC DNA]</scope>
    <source>
        <strain evidence="2 3">NBRC12680</strain>
    </source>
</reference>
<proteinExistence type="predicted"/>
<dbReference type="Pfam" id="PF00563">
    <property type="entry name" value="EAL"/>
    <property type="match status" value="1"/>
</dbReference>
<dbReference type="InterPro" id="IPR035919">
    <property type="entry name" value="EAL_sf"/>
</dbReference>
<keyword evidence="3" id="KW-1185">Reference proteome</keyword>
<dbReference type="SMART" id="SM00052">
    <property type="entry name" value="EAL"/>
    <property type="match status" value="1"/>
</dbReference>
<evidence type="ECO:0000259" key="1">
    <source>
        <dbReference type="PROSITE" id="PS50883"/>
    </source>
</evidence>
<organism evidence="2 3">
    <name type="scientific">Cellulomonas biazotea</name>
    <dbReference type="NCBI Taxonomy" id="1709"/>
    <lineage>
        <taxon>Bacteria</taxon>
        <taxon>Bacillati</taxon>
        <taxon>Actinomycetota</taxon>
        <taxon>Actinomycetes</taxon>
        <taxon>Micrococcales</taxon>
        <taxon>Cellulomonadaceae</taxon>
        <taxon>Cellulomonas</taxon>
    </lineage>
</organism>
<dbReference type="EMBL" id="BIMR01000241">
    <property type="protein sequence ID" value="GCE77730.1"/>
    <property type="molecule type" value="Genomic_DNA"/>
</dbReference>
<dbReference type="RefSeq" id="WP_246013441.1">
    <property type="nucleotide sequence ID" value="NZ_BIMR01000241.1"/>
</dbReference>
<comment type="caution">
    <text evidence="2">The sequence shown here is derived from an EMBL/GenBank/DDBJ whole genome shotgun (WGS) entry which is preliminary data.</text>
</comment>